<keyword evidence="1" id="KW-0812">Transmembrane</keyword>
<dbReference type="Proteomes" id="UP000326961">
    <property type="component" value="Chromosome"/>
</dbReference>
<feature type="transmembrane region" description="Helical" evidence="1">
    <location>
        <begin position="250"/>
        <end position="278"/>
    </location>
</feature>
<dbReference type="InterPro" id="IPR006541">
    <property type="entry name" value="Bacteriocin_ass"/>
</dbReference>
<dbReference type="AlphaFoldDB" id="A0A5P3XGV6"/>
<proteinExistence type="predicted"/>
<accession>A0A5P3XGV6</accession>
<gene>
    <name evidence="2" type="ORF">D4A35_11480</name>
    <name evidence="3" type="ORF">D4A35_12175</name>
</gene>
<dbReference type="EMBL" id="CP032452">
    <property type="protein sequence ID" value="QEZ69600.1"/>
    <property type="molecule type" value="Genomic_DNA"/>
</dbReference>
<keyword evidence="1" id="KW-0472">Membrane</keyword>
<feature type="transmembrane region" description="Helical" evidence="1">
    <location>
        <begin position="216"/>
        <end position="238"/>
    </location>
</feature>
<feature type="transmembrane region" description="Helical" evidence="1">
    <location>
        <begin position="670"/>
        <end position="691"/>
    </location>
</feature>
<evidence type="ECO:0000313" key="4">
    <source>
        <dbReference type="Proteomes" id="UP000326961"/>
    </source>
</evidence>
<evidence type="ECO:0000313" key="3">
    <source>
        <dbReference type="EMBL" id="QEZ69600.1"/>
    </source>
</evidence>
<feature type="transmembrane region" description="Helical" evidence="1">
    <location>
        <begin position="290"/>
        <end position="309"/>
    </location>
</feature>
<reference evidence="3 4" key="1">
    <citation type="submission" date="2018-09" db="EMBL/GenBank/DDBJ databases">
        <title>A clostridial neurotoxin that targets Anopheles mosquitoes.</title>
        <authorList>
            <person name="Contreras E."/>
            <person name="Masuyer G."/>
            <person name="Qureshi N."/>
            <person name="Chawla S."/>
            <person name="Lim H.L."/>
            <person name="Chen J."/>
            <person name="Stenmark P."/>
            <person name="Gill S."/>
        </authorList>
    </citation>
    <scope>NUCLEOTIDE SEQUENCE [LARGE SCALE GENOMIC DNA]</scope>
    <source>
        <strain evidence="3 4">Cbm</strain>
    </source>
</reference>
<dbReference type="EMBL" id="CP032452">
    <property type="protein sequence ID" value="QEZ69474.1"/>
    <property type="molecule type" value="Genomic_DNA"/>
</dbReference>
<feature type="transmembrane region" description="Helical" evidence="1">
    <location>
        <begin position="643"/>
        <end position="664"/>
    </location>
</feature>
<evidence type="ECO:0000313" key="2">
    <source>
        <dbReference type="EMBL" id="QEZ69474.1"/>
    </source>
</evidence>
<sequence length="708" mass="83771">MKKKSVLVIIILTVLMNIFSFIHINKNLIDNLLFDKTRVVFRFNETSVIDQKFLNKIINFSKSKDVEISQYSFLSNNKIDIYSTMKDDYKEILLIPNLLLKKDVKVHDFDEIYNVGFKNLFYFDTKDKNIILEFSKKFTSYGKLYDDLGSEYEGSGVSFNKIIKYMDADFLSVFTLLIFVFTLIILFNYLNNKKKYLIYKLWGYSKIRIYCILNKTLYKTLFITTLLCNLIMIGIIYICELTSILSEFIPMIIVLNLFMVLLLLLFSIILFSVSFINLNNKNEKRRLSKIRFIANLSKFCLLLLIILSFKNLSYQMYMLKDNEESLNLWKDTKNLYNIEGMYYVDEEHLDIDDEINEKVLKVYKELSKLDKIFIINSLNFEHTPLINSENKNIDYNYKKNVKDEKDLYSPDGRNIMVDKNYLKRNSVKTFSDKKNVIDKIDNNSDVLNVLVPQKFKKYEKDIEKSYREWFYFQKVYVYNMYKNARNQELSKKKIDELKINLIYVENNKFYFTYDTYSGDYLNNIKDPLVTVYTENVDNSLLASTLGAYMFLESANEYSALEEVKNITQKYNANELNAITSVYDKKGQQISDIEDKIDRLTLNIIVISLVLIMLIIVITYVYYKSYISKIVIKSLYGYNFIDTYKDLLLSNTYIYTLVFLLMTIVYKEIDFFIVILITSMLVIDIVTTKMVNNTLIRKSEIKLIKGVLK</sequence>
<feature type="transmembrane region" description="Helical" evidence="1">
    <location>
        <begin position="599"/>
        <end position="622"/>
    </location>
</feature>
<dbReference type="Pfam" id="PF07242">
    <property type="entry name" value="DUF1430"/>
    <property type="match status" value="1"/>
</dbReference>
<evidence type="ECO:0000256" key="1">
    <source>
        <dbReference type="SAM" id="Phobius"/>
    </source>
</evidence>
<protein>
    <submittedName>
        <fullName evidence="3">DUF1430 domain-containing protein</fullName>
    </submittedName>
</protein>
<organism evidence="3 4">
    <name type="scientific">Paraclostridium bifermentans</name>
    <name type="common">Clostridium bifermentans</name>
    <dbReference type="NCBI Taxonomy" id="1490"/>
    <lineage>
        <taxon>Bacteria</taxon>
        <taxon>Bacillati</taxon>
        <taxon>Bacillota</taxon>
        <taxon>Clostridia</taxon>
        <taxon>Peptostreptococcales</taxon>
        <taxon>Peptostreptococcaceae</taxon>
        <taxon>Paraclostridium</taxon>
    </lineage>
</organism>
<keyword evidence="1" id="KW-1133">Transmembrane helix</keyword>
<dbReference type="RefSeq" id="WP_150886836.1">
    <property type="nucleotide sequence ID" value="NZ_CP032452.1"/>
</dbReference>
<feature type="transmembrane region" description="Helical" evidence="1">
    <location>
        <begin position="170"/>
        <end position="190"/>
    </location>
</feature>
<name>A0A5P3XGV6_PARBF</name>